<feature type="compositionally biased region" description="Low complexity" evidence="3">
    <location>
        <begin position="14"/>
        <end position="23"/>
    </location>
</feature>
<dbReference type="PROSITE" id="PS50102">
    <property type="entry name" value="RRM"/>
    <property type="match status" value="2"/>
</dbReference>
<organism evidence="5 6">
    <name type="scientific">Vanilla planifolia</name>
    <name type="common">Vanilla</name>
    <dbReference type="NCBI Taxonomy" id="51239"/>
    <lineage>
        <taxon>Eukaryota</taxon>
        <taxon>Viridiplantae</taxon>
        <taxon>Streptophyta</taxon>
        <taxon>Embryophyta</taxon>
        <taxon>Tracheophyta</taxon>
        <taxon>Spermatophyta</taxon>
        <taxon>Magnoliopsida</taxon>
        <taxon>Liliopsida</taxon>
        <taxon>Asparagales</taxon>
        <taxon>Orchidaceae</taxon>
        <taxon>Vanilloideae</taxon>
        <taxon>Vanilleae</taxon>
        <taxon>Vanilla</taxon>
    </lineage>
</organism>
<name>A0A835VCF7_VANPL</name>
<dbReference type="EMBL" id="JADCNL010000002">
    <property type="protein sequence ID" value="KAG0491845.1"/>
    <property type="molecule type" value="Genomic_DNA"/>
</dbReference>
<dbReference type="Pfam" id="PF00076">
    <property type="entry name" value="RRM_1"/>
    <property type="match status" value="2"/>
</dbReference>
<feature type="domain" description="RRM" evidence="4">
    <location>
        <begin position="243"/>
        <end position="320"/>
    </location>
</feature>
<feature type="domain" description="RRM" evidence="4">
    <location>
        <begin position="76"/>
        <end position="155"/>
    </location>
</feature>
<feature type="region of interest" description="Disordered" evidence="3">
    <location>
        <begin position="1"/>
        <end position="33"/>
    </location>
</feature>
<evidence type="ECO:0000313" key="5">
    <source>
        <dbReference type="EMBL" id="KAG0491845.1"/>
    </source>
</evidence>
<dbReference type="InterPro" id="IPR035979">
    <property type="entry name" value="RBD_domain_sf"/>
</dbReference>
<accession>A0A835VCF7</accession>
<proteinExistence type="predicted"/>
<dbReference type="AlphaFoldDB" id="A0A835VCF7"/>
<dbReference type="SUPFAM" id="SSF54928">
    <property type="entry name" value="RNA-binding domain, RBD"/>
    <property type="match status" value="1"/>
</dbReference>
<comment type="caution">
    <text evidence="5">The sequence shown here is derived from an EMBL/GenBank/DDBJ whole genome shotgun (WGS) entry which is preliminary data.</text>
</comment>
<reference evidence="5 6" key="1">
    <citation type="journal article" date="2020" name="Nat. Food">
        <title>A phased Vanilla planifolia genome enables genetic improvement of flavour and production.</title>
        <authorList>
            <person name="Hasing T."/>
            <person name="Tang H."/>
            <person name="Brym M."/>
            <person name="Khazi F."/>
            <person name="Huang T."/>
            <person name="Chambers A.H."/>
        </authorList>
    </citation>
    <scope>NUCLEOTIDE SEQUENCE [LARGE SCALE GENOMIC DNA]</scope>
    <source>
        <tissue evidence="5">Leaf</tissue>
    </source>
</reference>
<feature type="compositionally biased region" description="Acidic residues" evidence="3">
    <location>
        <begin position="182"/>
        <end position="192"/>
    </location>
</feature>
<dbReference type="FunFam" id="3.30.70.330:FF:000404">
    <property type="entry name" value="RNA-binding protein with multiple splicing"/>
    <property type="match status" value="1"/>
</dbReference>
<protein>
    <recommendedName>
        <fullName evidence="4">RRM domain-containing protein</fullName>
    </recommendedName>
</protein>
<evidence type="ECO:0000256" key="2">
    <source>
        <dbReference type="PROSITE-ProRule" id="PRU00176"/>
    </source>
</evidence>
<keyword evidence="1 2" id="KW-0694">RNA-binding</keyword>
<dbReference type="GO" id="GO:0003723">
    <property type="term" value="F:RNA binding"/>
    <property type="evidence" value="ECO:0007669"/>
    <property type="project" value="UniProtKB-UniRule"/>
</dbReference>
<dbReference type="Gene3D" id="3.30.70.330">
    <property type="match status" value="2"/>
</dbReference>
<dbReference type="PANTHER" id="PTHR10501">
    <property type="entry name" value="U1 SMALL NUCLEAR RIBONUCLEOPROTEIN A/U2 SMALL NUCLEAR RIBONUCLEOPROTEIN B"/>
    <property type="match status" value="1"/>
</dbReference>
<dbReference type="SMART" id="SM00360">
    <property type="entry name" value="RRM"/>
    <property type="match status" value="2"/>
</dbReference>
<dbReference type="InterPro" id="IPR012677">
    <property type="entry name" value="Nucleotide-bd_a/b_plait_sf"/>
</dbReference>
<dbReference type="InterPro" id="IPR000504">
    <property type="entry name" value="RRM_dom"/>
</dbReference>
<gene>
    <name evidence="5" type="ORF">HPP92_005243</name>
</gene>
<evidence type="ECO:0000256" key="1">
    <source>
        <dbReference type="ARBA" id="ARBA00022884"/>
    </source>
</evidence>
<evidence type="ECO:0000259" key="4">
    <source>
        <dbReference type="PROSITE" id="PS50102"/>
    </source>
</evidence>
<keyword evidence="6" id="KW-1185">Reference proteome</keyword>
<dbReference type="FunFam" id="3.30.70.330:FF:000335">
    <property type="entry name" value="RNA-binding protein with multiple splicing 2"/>
    <property type="match status" value="1"/>
</dbReference>
<dbReference type="Proteomes" id="UP000636800">
    <property type="component" value="Chromosome 2"/>
</dbReference>
<feature type="region of interest" description="Disordered" evidence="3">
    <location>
        <begin position="179"/>
        <end position="235"/>
    </location>
</feature>
<evidence type="ECO:0000313" key="6">
    <source>
        <dbReference type="Proteomes" id="UP000636800"/>
    </source>
</evidence>
<sequence length="325" mass="35607">MDPRSRGFTPAQSYPGRPYDYDPLPYPTPPSVGTIHSLPPAPPALDSPGYHSYLHHHSNAPPLVLHHGNPEQQKIKTLFISGLPDDVKAREIHNLFRHHRGFSSCQLKYTGRGNEVVAFAMFINHQSAIAALGALNGTIFDPETRAVIHIELARSNSRKRPRGGAAYWIIDKRTKFHKEATEEWSDEGDGGSDEPSGTENDSPSNKRALAASRSVESESKSKRANGQAARHLEKASGDIPPCSTLFIANLGPTCTEAELKEVLSKYAGFHTLKMRGRGGMPVAFADFQDVESSTAVMNALQSTSLESSDRGGLHIEYARSKMRKN</sequence>
<evidence type="ECO:0000256" key="3">
    <source>
        <dbReference type="SAM" id="MobiDB-lite"/>
    </source>
</evidence>